<dbReference type="EMBL" id="KF900805">
    <property type="protein sequence ID" value="AIF07532.1"/>
    <property type="molecule type" value="Genomic_DNA"/>
</dbReference>
<dbReference type="AlphaFoldDB" id="A0A075GZ54"/>
<reference evidence="1" key="1">
    <citation type="journal article" date="2014" name="Genome Biol. Evol.">
        <title>Pangenome evidence for extensive interdomain horizontal transfer affecting lineage core and shell genes in uncultured planktonic thaumarchaeota and euryarchaeota.</title>
        <authorList>
            <person name="Deschamps P."/>
            <person name="Zivanovic Y."/>
            <person name="Moreira D."/>
            <person name="Rodriguez-Valera F."/>
            <person name="Lopez-Garcia P."/>
        </authorList>
    </citation>
    <scope>NUCLEOTIDE SEQUENCE</scope>
</reference>
<evidence type="ECO:0000313" key="1">
    <source>
        <dbReference type="EMBL" id="AIF07532.1"/>
    </source>
</evidence>
<sequence length="483" mass="54208">MFRQVLIPPPSSYQYLAGKNHNPSVARRISREIKRGESPESLLPLAKSINDSYYRSLSLVSIASSISTKKSKAIFESAFREVNNVKEEWRRIELLGKITKNLKIISDDNQKNRMFEKVLMLSSKVKEEVTKDFLVKYSKNYPDDLLETLLYHTISLEQYSFESSKAVIRIWVKRKPVDSLLAQLSSIKSNLRTRLLGYLHFQLSKSKIQIKPTALETALQADNSEEMLRYLVRISSSPSDLDLVASSVSDQPPAIMLALTARADRKGWAKEARAYASQAQEMIDNLSPSNEKEGLLSKLKITLNRLDAPLPEKSEIPLDDSEMVSKGKHTLGLYNTYGGKWNHPHFKAIFKATSLCSAFDLDLALIGFPSIETEKLVREVKKEMRLPNDGYLSVLLALGRVRFFDDEIDETWAGTKVATTANPDVDKLELPDGRLCMVMGLGPKGLSRSFLKASAYHFELTGSNIAFETGTAMGSIAGHLHLM</sequence>
<organism evidence="1">
    <name type="scientific">uncultured marine group II/III euryarchaeote KM3_203_F09</name>
    <dbReference type="NCBI Taxonomy" id="1456423"/>
    <lineage>
        <taxon>Archaea</taxon>
        <taxon>Methanobacteriati</taxon>
        <taxon>Methanobacteriota</taxon>
        <taxon>environmental samples</taxon>
    </lineage>
</organism>
<accession>A0A075GZ54</accession>
<proteinExistence type="predicted"/>
<dbReference type="Pfam" id="PF04407">
    <property type="entry name" value="DUF531"/>
    <property type="match status" value="1"/>
</dbReference>
<dbReference type="InterPro" id="IPR007501">
    <property type="entry name" value="DUF531"/>
</dbReference>
<protein>
    <submittedName>
        <fullName evidence="1">Uncharacterized protein</fullName>
    </submittedName>
</protein>
<name>A0A075GZ54_9EURY</name>